<sequence>MVLLYVGSSVCCITGCIMCLLHFLFWVCKLRSPG</sequence>
<name>A0A0E9V3J7_ANGAN</name>
<keyword evidence="1" id="KW-1133">Transmembrane helix</keyword>
<evidence type="ECO:0000313" key="2">
    <source>
        <dbReference type="EMBL" id="JAH72607.1"/>
    </source>
</evidence>
<evidence type="ECO:0000256" key="1">
    <source>
        <dbReference type="SAM" id="Phobius"/>
    </source>
</evidence>
<feature type="transmembrane region" description="Helical" evidence="1">
    <location>
        <begin position="6"/>
        <end position="28"/>
    </location>
</feature>
<protein>
    <submittedName>
        <fullName evidence="2">Uncharacterized protein</fullName>
    </submittedName>
</protein>
<organism evidence="2">
    <name type="scientific">Anguilla anguilla</name>
    <name type="common">European freshwater eel</name>
    <name type="synonym">Muraena anguilla</name>
    <dbReference type="NCBI Taxonomy" id="7936"/>
    <lineage>
        <taxon>Eukaryota</taxon>
        <taxon>Metazoa</taxon>
        <taxon>Chordata</taxon>
        <taxon>Craniata</taxon>
        <taxon>Vertebrata</taxon>
        <taxon>Euteleostomi</taxon>
        <taxon>Actinopterygii</taxon>
        <taxon>Neopterygii</taxon>
        <taxon>Teleostei</taxon>
        <taxon>Anguilliformes</taxon>
        <taxon>Anguillidae</taxon>
        <taxon>Anguilla</taxon>
    </lineage>
</organism>
<dbReference type="EMBL" id="GBXM01035970">
    <property type="protein sequence ID" value="JAH72607.1"/>
    <property type="molecule type" value="Transcribed_RNA"/>
</dbReference>
<accession>A0A0E9V3J7</accession>
<dbReference type="AlphaFoldDB" id="A0A0E9V3J7"/>
<keyword evidence="1" id="KW-0812">Transmembrane</keyword>
<proteinExistence type="predicted"/>
<reference evidence="2" key="2">
    <citation type="journal article" date="2015" name="Fish Shellfish Immunol.">
        <title>Early steps in the European eel (Anguilla anguilla)-Vibrio vulnificus interaction in the gills: Role of the RtxA13 toxin.</title>
        <authorList>
            <person name="Callol A."/>
            <person name="Pajuelo D."/>
            <person name="Ebbesson L."/>
            <person name="Teles M."/>
            <person name="MacKenzie S."/>
            <person name="Amaro C."/>
        </authorList>
    </citation>
    <scope>NUCLEOTIDE SEQUENCE</scope>
</reference>
<reference evidence="2" key="1">
    <citation type="submission" date="2014-11" db="EMBL/GenBank/DDBJ databases">
        <authorList>
            <person name="Amaro Gonzalez C."/>
        </authorList>
    </citation>
    <scope>NUCLEOTIDE SEQUENCE</scope>
</reference>
<keyword evidence="1" id="KW-0472">Membrane</keyword>